<dbReference type="Proteomes" id="UP000218327">
    <property type="component" value="Unassembled WGS sequence"/>
</dbReference>
<dbReference type="EMBL" id="NVVJ01000012">
    <property type="protein sequence ID" value="PCJ26247.1"/>
    <property type="molecule type" value="Genomic_DNA"/>
</dbReference>
<proteinExistence type="predicted"/>
<evidence type="ECO:0000313" key="1">
    <source>
        <dbReference type="EMBL" id="PCJ26247.1"/>
    </source>
</evidence>
<organism evidence="1 2">
    <name type="scientific">SAR86 cluster bacterium</name>
    <dbReference type="NCBI Taxonomy" id="2030880"/>
    <lineage>
        <taxon>Bacteria</taxon>
        <taxon>Pseudomonadati</taxon>
        <taxon>Pseudomonadota</taxon>
        <taxon>Gammaproteobacteria</taxon>
        <taxon>SAR86 cluster</taxon>
    </lineage>
</organism>
<name>A0A2A5B3V9_9GAMM</name>
<evidence type="ECO:0000313" key="2">
    <source>
        <dbReference type="Proteomes" id="UP000218327"/>
    </source>
</evidence>
<accession>A0A2A5B3V9</accession>
<sequence length="75" mass="8111">MKIFSDMAMKFMKIFSDMAMKLRFLVLLAVLTLLTSCIGTVIGAAVDTTIEVAKVPFKIVGAAVDLAIPDNDDDD</sequence>
<protein>
    <submittedName>
        <fullName evidence="1">Uncharacterized protein</fullName>
    </submittedName>
</protein>
<gene>
    <name evidence="1" type="ORF">COA96_05760</name>
</gene>
<dbReference type="AlphaFoldDB" id="A0A2A5B3V9"/>
<dbReference type="NCBIfam" id="NF038104">
    <property type="entry name" value="lipo_NF038104"/>
    <property type="match status" value="1"/>
</dbReference>
<reference evidence="2" key="1">
    <citation type="submission" date="2017-08" db="EMBL/GenBank/DDBJ databases">
        <title>A dynamic microbial community with high functional redundancy inhabits the cold, oxic subseafloor aquifer.</title>
        <authorList>
            <person name="Tully B.J."/>
            <person name="Wheat C.G."/>
            <person name="Glazer B.T."/>
            <person name="Huber J.A."/>
        </authorList>
    </citation>
    <scope>NUCLEOTIDE SEQUENCE [LARGE SCALE GENOMIC DNA]</scope>
</reference>
<comment type="caution">
    <text evidence="1">The sequence shown here is derived from an EMBL/GenBank/DDBJ whole genome shotgun (WGS) entry which is preliminary data.</text>
</comment>